<dbReference type="Pfam" id="PF00989">
    <property type="entry name" value="PAS"/>
    <property type="match status" value="1"/>
</dbReference>
<keyword evidence="1" id="KW-0597">Phosphoprotein</keyword>
<evidence type="ECO:0000256" key="7">
    <source>
        <dbReference type="ARBA" id="ARBA00023012"/>
    </source>
</evidence>
<dbReference type="InterPro" id="IPR005467">
    <property type="entry name" value="His_kinase_dom"/>
</dbReference>
<dbReference type="PRINTS" id="PR00344">
    <property type="entry name" value="BCTRLSENSOR"/>
</dbReference>
<dbReference type="EMBL" id="UINC01002931">
    <property type="protein sequence ID" value="SVA01707.1"/>
    <property type="molecule type" value="Genomic_DNA"/>
</dbReference>
<evidence type="ECO:0000256" key="1">
    <source>
        <dbReference type="ARBA" id="ARBA00022553"/>
    </source>
</evidence>
<dbReference type="InterPro" id="IPR003661">
    <property type="entry name" value="HisK_dim/P_dom"/>
</dbReference>
<dbReference type="GO" id="GO:0005524">
    <property type="term" value="F:ATP binding"/>
    <property type="evidence" value="ECO:0007669"/>
    <property type="project" value="UniProtKB-KW"/>
</dbReference>
<keyword evidence="5" id="KW-0378">Hydrolase</keyword>
<evidence type="ECO:0000256" key="12">
    <source>
        <dbReference type="ARBA" id="ARBA00043094"/>
    </source>
</evidence>
<dbReference type="InterPro" id="IPR000014">
    <property type="entry name" value="PAS"/>
</dbReference>
<evidence type="ECO:0000256" key="3">
    <source>
        <dbReference type="ARBA" id="ARBA00022741"/>
    </source>
</evidence>
<dbReference type="InterPro" id="IPR004358">
    <property type="entry name" value="Sig_transdc_His_kin-like_C"/>
</dbReference>
<dbReference type="SMART" id="SM00387">
    <property type="entry name" value="HATPase_c"/>
    <property type="match status" value="1"/>
</dbReference>
<dbReference type="GO" id="GO:0016787">
    <property type="term" value="F:hydrolase activity"/>
    <property type="evidence" value="ECO:0007669"/>
    <property type="project" value="UniProtKB-KW"/>
</dbReference>
<dbReference type="InterPro" id="IPR003594">
    <property type="entry name" value="HATPase_dom"/>
</dbReference>
<evidence type="ECO:0000256" key="10">
    <source>
        <dbReference type="ARBA" id="ARBA00039567"/>
    </source>
</evidence>
<proteinExistence type="predicted"/>
<dbReference type="SUPFAM" id="SSF55785">
    <property type="entry name" value="PYP-like sensor domain (PAS domain)"/>
    <property type="match status" value="1"/>
</dbReference>
<dbReference type="Gene3D" id="3.30.565.10">
    <property type="entry name" value="Histidine kinase-like ATPase, C-terminal domain"/>
    <property type="match status" value="1"/>
</dbReference>
<dbReference type="CDD" id="cd00130">
    <property type="entry name" value="PAS"/>
    <property type="match status" value="1"/>
</dbReference>
<evidence type="ECO:0000259" key="13">
    <source>
        <dbReference type="PROSITE" id="PS50109"/>
    </source>
</evidence>
<keyword evidence="7" id="KW-0902">Two-component regulatory system</keyword>
<reference evidence="14" key="1">
    <citation type="submission" date="2018-05" db="EMBL/GenBank/DDBJ databases">
        <authorList>
            <person name="Lanie J.A."/>
            <person name="Ng W.-L."/>
            <person name="Kazmierczak K.M."/>
            <person name="Andrzejewski T.M."/>
            <person name="Davidsen T.M."/>
            <person name="Wayne K.J."/>
            <person name="Tettelin H."/>
            <person name="Glass J.I."/>
            <person name="Rusch D."/>
            <person name="Podicherti R."/>
            <person name="Tsui H.-C.T."/>
            <person name="Winkler M.E."/>
        </authorList>
    </citation>
    <scope>NUCLEOTIDE SEQUENCE</scope>
</reference>
<dbReference type="Gene3D" id="1.10.287.130">
    <property type="match status" value="1"/>
</dbReference>
<feature type="domain" description="Histidine kinase" evidence="13">
    <location>
        <begin position="137"/>
        <end position="354"/>
    </location>
</feature>
<dbReference type="PANTHER" id="PTHR43065:SF16">
    <property type="entry name" value="SENSORY HISTIDINE KINASE_PHOSPHATASE NTRB"/>
    <property type="match status" value="1"/>
</dbReference>
<evidence type="ECO:0000256" key="4">
    <source>
        <dbReference type="ARBA" id="ARBA00022777"/>
    </source>
</evidence>
<dbReference type="SUPFAM" id="SSF55874">
    <property type="entry name" value="ATPase domain of HSP90 chaperone/DNA topoisomerase II/histidine kinase"/>
    <property type="match status" value="1"/>
</dbReference>
<comment type="function">
    <text evidence="9">Member of the two-component regulatory system NtrB/NtrC, which controls expression of the nitrogen-regulated (ntr) genes in response to nitrogen limitation. Under conditions of nitrogen limitation, NtrB autophosphorylates and transfers the phosphoryl group to NtrC. In the presence of nitrogen, acts as a phosphatase that dephosphorylates and inactivates NtrC.</text>
</comment>
<dbReference type="SMART" id="SM00388">
    <property type="entry name" value="HisKA"/>
    <property type="match status" value="1"/>
</dbReference>
<dbReference type="Gene3D" id="3.30.450.20">
    <property type="entry name" value="PAS domain"/>
    <property type="match status" value="1"/>
</dbReference>
<dbReference type="GO" id="GO:0006355">
    <property type="term" value="P:regulation of DNA-templated transcription"/>
    <property type="evidence" value="ECO:0007669"/>
    <property type="project" value="InterPro"/>
</dbReference>
<dbReference type="NCBIfam" id="NF008293">
    <property type="entry name" value="PRK11073.1"/>
    <property type="match status" value="1"/>
</dbReference>
<dbReference type="InterPro" id="IPR013767">
    <property type="entry name" value="PAS_fold"/>
</dbReference>
<evidence type="ECO:0000313" key="14">
    <source>
        <dbReference type="EMBL" id="SVA01707.1"/>
    </source>
</evidence>
<sequence length="367" mass="41543">MERKTDNYLVELKTGVILLDRNLKISYINNSAESMLDTSIKSSLNKHLSSTFYEEPDSFQRFEDCLEKKENFSKFDAVLFLKGGRKLLCDYHLNLNFEKKAIKGLVLEIYNKEYSSEIKERLRMQSNQQVTTAFVRGLAHEIKNPLSGIRGAAQLLSQKLPEQHLAEYTNIIIGQTDRLTSLVDNMLGPKRKPSFEIQNIHFPIENVLVLVKQEFNDLGIKLTKDFDPSIPELMMDSFLLEQGILNLLRNSKESLMQSSTSAPKIKVITRVLHQEFVGDTKQNTVCRITIKDNGPGISEEIKESIFFPMISGKESGSGLGLSITQGIVSQHKGTIQFNSKPGETDFSILMPILKNGIENKFLKKVHG</sequence>
<name>A0A381SHA1_9ZZZZ</name>
<dbReference type="AlphaFoldDB" id="A0A381SHA1"/>
<evidence type="ECO:0000256" key="11">
    <source>
        <dbReference type="ARBA" id="ARBA00042313"/>
    </source>
</evidence>
<accession>A0A381SHA1</accession>
<dbReference type="CDD" id="cd00082">
    <property type="entry name" value="HisKA"/>
    <property type="match status" value="1"/>
</dbReference>
<keyword evidence="6" id="KW-0067">ATP-binding</keyword>
<keyword evidence="2" id="KW-0808">Transferase</keyword>
<evidence type="ECO:0000256" key="2">
    <source>
        <dbReference type="ARBA" id="ARBA00022679"/>
    </source>
</evidence>
<evidence type="ECO:0000256" key="5">
    <source>
        <dbReference type="ARBA" id="ARBA00022801"/>
    </source>
</evidence>
<keyword evidence="8" id="KW-0535">Nitrogen fixation</keyword>
<dbReference type="InterPro" id="IPR036890">
    <property type="entry name" value="HATPase_C_sf"/>
</dbReference>
<evidence type="ECO:0000256" key="6">
    <source>
        <dbReference type="ARBA" id="ARBA00022840"/>
    </source>
</evidence>
<evidence type="ECO:0000256" key="9">
    <source>
        <dbReference type="ARBA" id="ARBA00037696"/>
    </source>
</evidence>
<gene>
    <name evidence="14" type="ORF">METZ01_LOCUS54561</name>
</gene>
<dbReference type="InterPro" id="IPR036097">
    <property type="entry name" value="HisK_dim/P_sf"/>
</dbReference>
<dbReference type="PROSITE" id="PS50109">
    <property type="entry name" value="HIS_KIN"/>
    <property type="match status" value="1"/>
</dbReference>
<dbReference type="Pfam" id="PF00512">
    <property type="entry name" value="HisKA"/>
    <property type="match status" value="1"/>
</dbReference>
<keyword evidence="3" id="KW-0547">Nucleotide-binding</keyword>
<dbReference type="InterPro" id="IPR035965">
    <property type="entry name" value="PAS-like_dom_sf"/>
</dbReference>
<dbReference type="GO" id="GO:0000155">
    <property type="term" value="F:phosphorelay sensor kinase activity"/>
    <property type="evidence" value="ECO:0007669"/>
    <property type="project" value="InterPro"/>
</dbReference>
<protein>
    <recommendedName>
        <fullName evidence="10">Sensory histidine kinase/phosphatase NtrB</fullName>
    </recommendedName>
    <alternativeName>
        <fullName evidence="11">Nitrogen regulation protein NR(II)</fullName>
    </alternativeName>
    <alternativeName>
        <fullName evidence="12">Nitrogen regulator II</fullName>
    </alternativeName>
</protein>
<dbReference type="Pfam" id="PF02518">
    <property type="entry name" value="HATPase_c"/>
    <property type="match status" value="1"/>
</dbReference>
<keyword evidence="4" id="KW-0418">Kinase</keyword>
<dbReference type="PANTHER" id="PTHR43065">
    <property type="entry name" value="SENSOR HISTIDINE KINASE"/>
    <property type="match status" value="1"/>
</dbReference>
<evidence type="ECO:0000256" key="8">
    <source>
        <dbReference type="ARBA" id="ARBA00023231"/>
    </source>
</evidence>
<organism evidence="14">
    <name type="scientific">marine metagenome</name>
    <dbReference type="NCBI Taxonomy" id="408172"/>
    <lineage>
        <taxon>unclassified sequences</taxon>
        <taxon>metagenomes</taxon>
        <taxon>ecological metagenomes</taxon>
    </lineage>
</organism>
<dbReference type="SUPFAM" id="SSF47384">
    <property type="entry name" value="Homodimeric domain of signal transducing histidine kinase"/>
    <property type="match status" value="1"/>
</dbReference>